<protein>
    <recommendedName>
        <fullName evidence="3">PH domain-containing protein</fullName>
    </recommendedName>
</protein>
<feature type="region of interest" description="Disordered" evidence="1">
    <location>
        <begin position="278"/>
        <end position="311"/>
    </location>
</feature>
<feature type="region of interest" description="Disordered" evidence="1">
    <location>
        <begin position="158"/>
        <end position="243"/>
    </location>
</feature>
<feature type="compositionally biased region" description="Polar residues" evidence="1">
    <location>
        <begin position="537"/>
        <end position="546"/>
    </location>
</feature>
<dbReference type="EMBL" id="LN714498">
    <property type="protein sequence ID" value="CEL74945.1"/>
    <property type="molecule type" value="Genomic_DNA"/>
</dbReference>
<accession>A0A0F7V496</accession>
<evidence type="ECO:0000256" key="1">
    <source>
        <dbReference type="SAM" id="MobiDB-lite"/>
    </source>
</evidence>
<feature type="compositionally biased region" description="Basic and acidic residues" evidence="1">
    <location>
        <begin position="628"/>
        <end position="659"/>
    </location>
</feature>
<feature type="compositionally biased region" description="Low complexity" evidence="1">
    <location>
        <begin position="829"/>
        <end position="868"/>
    </location>
</feature>
<sequence length="1108" mass="121099">MAFPSPQLAAAGQNPATEHDATARQIRLAGGLRLDGSLSDAVTAASTSLTGSSSLFSPWFRWKPFSRRSSETAHRPMAPNESDCPPRPADQVIVRPCNRSVFSVGNLYESHSRTDGTSGRMRRVFSAQLFPSYNPATGSTAFRVRQCYAGSSTAATVRSGSSSRCADTVSKATDASENSRGETDQPQELYGSHDAGDLCDSPDLSSNIHKQTERHDSEVEREKRITCGQSSVTISSVENQDERGVSLTKNELLFVGPPHMDTHQSECSQDVSFGCGGLDGGAGSMSKNRRPENVDESSAYPQSLRSQDSASDCKEARNVECKHEKKAGWATISSSLDVCEAGHQDGFQHSETQEDRSRLRQQQLTIRGGSVFVSSSFTYGAVATKRGRVGSRDKWIFGRGFVSSLQRSRSSDELCPDADAARGSTYGSGRHNRASELCEDRRSRNPMSCPYVWGTDQSFSFTDETAIAPSIASDGGRRQLESLPDHVIKASFLGGNCLRCRRNTVCIPPSGSGKRWTESQTQEGGASVRLEKDTNVSGEMTKSQRSSARRAGRDCGCRSGEIETSCRAYGDTSGPDDGGTDRGMVRKSSSGSTICSTSESDRGSGYSVVKVIGGATKPTASVAARGGTSHDENRSVLKKRETDSSEHETRSLADDRHGPESASVKAPDSFVHVELLHEEPTFHQRLQLFPCGASGTDLEIEGSGENFFSEGGDVNRSLSLELWDTHEVDMYIAPALRVLREPREQNVHDSAASVALSSYPSAVPERYSDSEHRSGEQPRRLGHKISPGTVHRCSAVEAISFHQEVGWKQGREAKVLGDAEKQDIHQSQAGATTTDATSRSSGSRRSSGFASVSSSRVSSSAPSDSSSAATIHIQADVIEQESSHAEGQQFHRNYPYRSLNSCKLGWGVAMGNKCLDSDLLVVKRKHFSLMVEDEDGLLHLDDMPSFEGCLFVIKLASSRRSSPYSRLLRSLPYRRHLFFVLSQGHLFWFRSSRDFVGRGFSAAIGSVSLIINQCHVEVAESSPTLHGGRFRLEFKNWRRSIELQARSDGSGKKKRKNRLEAESSRGAWVQQLLATIQKAEQIRDRFRTVDWEQTQHHARLMAERFGVI</sequence>
<feature type="region of interest" description="Disordered" evidence="1">
    <location>
        <begin position="819"/>
        <end position="868"/>
    </location>
</feature>
<feature type="compositionally biased region" description="Low complexity" evidence="1">
    <location>
        <begin position="588"/>
        <end position="598"/>
    </location>
</feature>
<feature type="compositionally biased region" description="Polar residues" evidence="1">
    <location>
        <begin position="227"/>
        <end position="238"/>
    </location>
</feature>
<gene>
    <name evidence="2" type="ORF">BN1205_022970</name>
</gene>
<proteinExistence type="predicted"/>
<evidence type="ECO:0008006" key="3">
    <source>
        <dbReference type="Google" id="ProtNLM"/>
    </source>
</evidence>
<feature type="region of interest" description="Disordered" evidence="1">
    <location>
        <begin position="618"/>
        <end position="664"/>
    </location>
</feature>
<feature type="compositionally biased region" description="Polar residues" evidence="1">
    <location>
        <begin position="158"/>
        <end position="176"/>
    </location>
</feature>
<dbReference type="AlphaFoldDB" id="A0A0F7V496"/>
<feature type="region of interest" description="Disordered" evidence="1">
    <location>
        <begin position="537"/>
        <end position="603"/>
    </location>
</feature>
<feature type="region of interest" description="Disordered" evidence="1">
    <location>
        <begin position="749"/>
        <end position="788"/>
    </location>
</feature>
<name>A0A0F7V496_TOXGV</name>
<reference evidence="2" key="1">
    <citation type="journal article" date="2015" name="PLoS ONE">
        <title>Comprehensive Evaluation of Toxoplasma gondii VEG and Neospora caninum LIV Genomes with Tachyzoite Stage Transcriptome and Proteome Defines Novel Transcript Features.</title>
        <authorList>
            <person name="Ramaprasad A."/>
            <person name="Mourier T."/>
            <person name="Naeem R."/>
            <person name="Malas T.B."/>
            <person name="Moussa E."/>
            <person name="Panigrahi A."/>
            <person name="Vermont S.J."/>
            <person name="Otto T.D."/>
            <person name="Wastling J."/>
            <person name="Pain A."/>
        </authorList>
    </citation>
    <scope>NUCLEOTIDE SEQUENCE</scope>
    <source>
        <strain evidence="2">VEG</strain>
    </source>
</reference>
<organism evidence="2">
    <name type="scientific">Toxoplasma gondii (strain ATCC 50861 / VEG)</name>
    <dbReference type="NCBI Taxonomy" id="432359"/>
    <lineage>
        <taxon>Eukaryota</taxon>
        <taxon>Sar</taxon>
        <taxon>Alveolata</taxon>
        <taxon>Apicomplexa</taxon>
        <taxon>Conoidasida</taxon>
        <taxon>Coccidia</taxon>
        <taxon>Eucoccidiorida</taxon>
        <taxon>Eimeriorina</taxon>
        <taxon>Sarcocystidae</taxon>
        <taxon>Toxoplasma</taxon>
    </lineage>
</organism>
<evidence type="ECO:0000313" key="2">
    <source>
        <dbReference type="EMBL" id="CEL74945.1"/>
    </source>
</evidence>
<feature type="compositionally biased region" description="Basic and acidic residues" evidence="1">
    <location>
        <begin position="766"/>
        <end position="779"/>
    </location>
</feature>
<feature type="region of interest" description="Disordered" evidence="1">
    <location>
        <begin position="414"/>
        <end position="440"/>
    </location>
</feature>
<feature type="compositionally biased region" description="Polar residues" evidence="1">
    <location>
        <begin position="299"/>
        <end position="310"/>
    </location>
</feature>
<feature type="compositionally biased region" description="Basic and acidic residues" evidence="1">
    <location>
        <begin position="210"/>
        <end position="225"/>
    </location>
</feature>
<feature type="region of interest" description="Disordered" evidence="1">
    <location>
        <begin position="71"/>
        <end position="91"/>
    </location>
</feature>